<sequence length="164" mass="16924">MNTAFRFRAAGLAAVLLLGACRGEPTGRLVLRADAAATLGLRATAFAGVDSSSVPRAARDQAARVRDALGGGRRAVRFYASDDGEIATLIPARSFEGEDPHVVAGLRTGAADPAKTILYTYDAVESYCPAEGALGAHSVARDSADGCRYFSPVPIPPAAAPPPR</sequence>
<evidence type="ECO:0000313" key="1">
    <source>
        <dbReference type="EMBL" id="MBB6068994.1"/>
    </source>
</evidence>
<dbReference type="EMBL" id="JACHIA010000001">
    <property type="protein sequence ID" value="MBB6068994.1"/>
    <property type="molecule type" value="Genomic_DNA"/>
</dbReference>
<gene>
    <name evidence="1" type="ORF">HNQ61_000605</name>
</gene>
<accession>A0A841GUV7</accession>
<protein>
    <submittedName>
        <fullName evidence="1">Uncharacterized protein</fullName>
    </submittedName>
</protein>
<name>A0A841GUV7_9BACT</name>
<dbReference type="RefSeq" id="WP_170031624.1">
    <property type="nucleotide sequence ID" value="NZ_JABDTL010000001.1"/>
</dbReference>
<dbReference type="PROSITE" id="PS51257">
    <property type="entry name" value="PROKAR_LIPOPROTEIN"/>
    <property type="match status" value="1"/>
</dbReference>
<reference evidence="1 2" key="1">
    <citation type="submission" date="2020-08" db="EMBL/GenBank/DDBJ databases">
        <title>Genomic Encyclopedia of Type Strains, Phase IV (KMG-IV): sequencing the most valuable type-strain genomes for metagenomic binning, comparative biology and taxonomic classification.</title>
        <authorList>
            <person name="Goeker M."/>
        </authorList>
    </citation>
    <scope>NUCLEOTIDE SEQUENCE [LARGE SCALE GENOMIC DNA]</scope>
    <source>
        <strain evidence="1 2">DSM 29007</strain>
    </source>
</reference>
<proteinExistence type="predicted"/>
<evidence type="ECO:0000313" key="2">
    <source>
        <dbReference type="Proteomes" id="UP000582837"/>
    </source>
</evidence>
<keyword evidence="2" id="KW-1185">Reference proteome</keyword>
<dbReference type="Proteomes" id="UP000582837">
    <property type="component" value="Unassembled WGS sequence"/>
</dbReference>
<organism evidence="1 2">
    <name type="scientific">Longimicrobium terrae</name>
    <dbReference type="NCBI Taxonomy" id="1639882"/>
    <lineage>
        <taxon>Bacteria</taxon>
        <taxon>Pseudomonadati</taxon>
        <taxon>Gemmatimonadota</taxon>
        <taxon>Longimicrobiia</taxon>
        <taxon>Longimicrobiales</taxon>
        <taxon>Longimicrobiaceae</taxon>
        <taxon>Longimicrobium</taxon>
    </lineage>
</organism>
<comment type="caution">
    <text evidence="1">The sequence shown here is derived from an EMBL/GenBank/DDBJ whole genome shotgun (WGS) entry which is preliminary data.</text>
</comment>
<dbReference type="AlphaFoldDB" id="A0A841GUV7"/>